<dbReference type="EMBL" id="SSTE01020856">
    <property type="protein sequence ID" value="KAA0033482.1"/>
    <property type="molecule type" value="Genomic_DNA"/>
</dbReference>
<dbReference type="OrthoDB" id="1717187at2759"/>
<dbReference type="Proteomes" id="UP000321393">
    <property type="component" value="Unassembled WGS sequence"/>
</dbReference>
<protein>
    <submittedName>
        <fullName evidence="2">Ty1-copia retrotransposon protein</fullName>
    </submittedName>
</protein>
<evidence type="ECO:0000313" key="3">
    <source>
        <dbReference type="Proteomes" id="UP000321393"/>
    </source>
</evidence>
<reference evidence="3 4" key="1">
    <citation type="submission" date="2019-08" db="EMBL/GenBank/DDBJ databases">
        <title>Draft genome sequences of two oriental melons (Cucumis melo L. var makuwa).</title>
        <authorList>
            <person name="Kwon S.-Y."/>
        </authorList>
    </citation>
    <scope>NUCLEOTIDE SEQUENCE [LARGE SCALE GENOMIC DNA]</scope>
    <source>
        <strain evidence="4">cv. Chang Bougi</strain>
        <strain evidence="3">cv. SW 3</strain>
        <tissue evidence="2">Leaf</tissue>
    </source>
</reference>
<evidence type="ECO:0000313" key="4">
    <source>
        <dbReference type="Proteomes" id="UP000321947"/>
    </source>
</evidence>
<proteinExistence type="predicted"/>
<evidence type="ECO:0000313" key="1">
    <source>
        <dbReference type="EMBL" id="KAA0033482.1"/>
    </source>
</evidence>
<evidence type="ECO:0000313" key="2">
    <source>
        <dbReference type="EMBL" id="TYK26844.1"/>
    </source>
</evidence>
<sequence length="151" mass="16948">MDIYSQRFKDDIKLTVLTLRSCVNLRKQPALRLAPQSAKIAFRAVLEVDYILATDLPSNPLATTPAPSDPESSTGPYVAATDQVKKDQMINFEKYEKDNKTVRGHLLNHISDPLFVAQKSAKDIWSTLKSWYGGDDSGRKNMLLENGYSSR</sequence>
<organism evidence="2 4">
    <name type="scientific">Cucumis melo var. makuwa</name>
    <name type="common">Oriental melon</name>
    <dbReference type="NCBI Taxonomy" id="1194695"/>
    <lineage>
        <taxon>Eukaryota</taxon>
        <taxon>Viridiplantae</taxon>
        <taxon>Streptophyta</taxon>
        <taxon>Embryophyta</taxon>
        <taxon>Tracheophyta</taxon>
        <taxon>Spermatophyta</taxon>
        <taxon>Magnoliopsida</taxon>
        <taxon>eudicotyledons</taxon>
        <taxon>Gunneridae</taxon>
        <taxon>Pentapetalae</taxon>
        <taxon>rosids</taxon>
        <taxon>fabids</taxon>
        <taxon>Cucurbitales</taxon>
        <taxon>Cucurbitaceae</taxon>
        <taxon>Benincaseae</taxon>
        <taxon>Cucumis</taxon>
    </lineage>
</organism>
<accession>A0A5D3DTL3</accession>
<comment type="caution">
    <text evidence="2">The sequence shown here is derived from an EMBL/GenBank/DDBJ whole genome shotgun (WGS) entry which is preliminary data.</text>
</comment>
<gene>
    <name evidence="2" type="ORF">E5676_scaffold260G00360</name>
    <name evidence="1" type="ORF">E6C27_scaffold261G00150</name>
</gene>
<dbReference type="AlphaFoldDB" id="A0A5D3DTL3"/>
<name>A0A5D3DTL3_CUCMM</name>
<dbReference type="EMBL" id="SSTD01003354">
    <property type="protein sequence ID" value="TYK26844.1"/>
    <property type="molecule type" value="Genomic_DNA"/>
</dbReference>
<dbReference type="Proteomes" id="UP000321947">
    <property type="component" value="Unassembled WGS sequence"/>
</dbReference>